<evidence type="ECO:0000313" key="2">
    <source>
        <dbReference type="EMBL" id="VGO16099.1"/>
    </source>
</evidence>
<proteinExistence type="predicted"/>
<evidence type="ECO:0000313" key="3">
    <source>
        <dbReference type="Proteomes" id="UP000366872"/>
    </source>
</evidence>
<dbReference type="RefSeq" id="WP_136081648.1">
    <property type="nucleotide sequence ID" value="NZ_CAAHFG010000003.1"/>
</dbReference>
<gene>
    <name evidence="2" type="ORF">PDESU_04689</name>
</gene>
<keyword evidence="1" id="KW-0732">Signal</keyword>
<dbReference type="AlphaFoldDB" id="A0A6C2U894"/>
<protein>
    <submittedName>
        <fullName evidence="2">Uncharacterized protein</fullName>
    </submittedName>
</protein>
<reference evidence="2 3" key="1">
    <citation type="submission" date="2019-04" db="EMBL/GenBank/DDBJ databases">
        <authorList>
            <person name="Van Vliet M D."/>
        </authorList>
    </citation>
    <scope>NUCLEOTIDE SEQUENCE [LARGE SCALE GENOMIC DNA]</scope>
    <source>
        <strain evidence="2 3">F1</strain>
    </source>
</reference>
<dbReference type="Proteomes" id="UP000366872">
    <property type="component" value="Unassembled WGS sequence"/>
</dbReference>
<dbReference type="EMBL" id="CAAHFG010000003">
    <property type="protein sequence ID" value="VGO16099.1"/>
    <property type="molecule type" value="Genomic_DNA"/>
</dbReference>
<name>A0A6C2U894_PONDE</name>
<sequence length="203" mass="22267">MKGMVKGLVCIAVLASVAVVEAQTKFPLRVDIDVSAKSSRKSIGAGMDGEAKTEQVQVRVKVRKSSSQPWDNPVSAELYVIGKQIHTGYYGIIDVQKGEFKFSKENDNTFEYTSPMYTLGRTSGNINVGGSYETYLVVISDHNGEVIDTRSGRHIKDKGIEFIRKLGKKTLFDRDGNVIGELENPGKAFKKAIPSATDPGNEY</sequence>
<keyword evidence="3" id="KW-1185">Reference proteome</keyword>
<accession>A0A6C2U894</accession>
<feature type="chain" id="PRO_5025678453" evidence="1">
    <location>
        <begin position="23"/>
        <end position="203"/>
    </location>
</feature>
<evidence type="ECO:0000256" key="1">
    <source>
        <dbReference type="SAM" id="SignalP"/>
    </source>
</evidence>
<organism evidence="2 3">
    <name type="scientific">Pontiella desulfatans</name>
    <dbReference type="NCBI Taxonomy" id="2750659"/>
    <lineage>
        <taxon>Bacteria</taxon>
        <taxon>Pseudomonadati</taxon>
        <taxon>Kiritimatiellota</taxon>
        <taxon>Kiritimatiellia</taxon>
        <taxon>Kiritimatiellales</taxon>
        <taxon>Pontiellaceae</taxon>
        <taxon>Pontiella</taxon>
    </lineage>
</organism>
<feature type="signal peptide" evidence="1">
    <location>
        <begin position="1"/>
        <end position="22"/>
    </location>
</feature>